<comment type="caution">
    <text evidence="1">The sequence shown here is derived from an EMBL/GenBank/DDBJ whole genome shotgun (WGS) entry which is preliminary data.</text>
</comment>
<name>A0ABU4NRQ0_9ACTN</name>
<dbReference type="Proteomes" id="UP001271274">
    <property type="component" value="Unassembled WGS sequence"/>
</dbReference>
<accession>A0ABU4NRQ0</accession>
<keyword evidence="2" id="KW-1185">Reference proteome</keyword>
<evidence type="ECO:0000313" key="1">
    <source>
        <dbReference type="EMBL" id="MDX3705300.1"/>
    </source>
</evidence>
<dbReference type="RefSeq" id="WP_319063392.1">
    <property type="nucleotide sequence ID" value="NZ_JARAYT010000010.1"/>
</dbReference>
<gene>
    <name evidence="1" type="ORF">PV662_37265</name>
</gene>
<dbReference type="EMBL" id="JARAYU010000018">
    <property type="protein sequence ID" value="MDX3705300.1"/>
    <property type="molecule type" value="Genomic_DNA"/>
</dbReference>
<reference evidence="1 2" key="1">
    <citation type="journal article" date="2023" name="Microb. Genom.">
        <title>Mesoterricola silvestris gen. nov., sp. nov., Mesoterricola sediminis sp. nov., Geothrix oryzae sp. nov., Geothrix edaphica sp. nov., Geothrix rubra sp. nov., and Geothrix limicola sp. nov., six novel members of Acidobacteriota isolated from soils.</title>
        <authorList>
            <person name="Weisberg A.J."/>
            <person name="Pearce E."/>
            <person name="Kramer C.G."/>
            <person name="Chang J.H."/>
            <person name="Clarke C.R."/>
        </authorList>
    </citation>
    <scope>NUCLEOTIDE SEQUENCE [LARGE SCALE GENOMIC DNA]</scope>
    <source>
        <strain evidence="1 2">ID09-01A</strain>
    </source>
</reference>
<evidence type="ECO:0000313" key="2">
    <source>
        <dbReference type="Proteomes" id="UP001271274"/>
    </source>
</evidence>
<organism evidence="1 2">
    <name type="scientific">Streptomyces europaeiscabiei</name>
    <dbReference type="NCBI Taxonomy" id="146819"/>
    <lineage>
        <taxon>Bacteria</taxon>
        <taxon>Bacillati</taxon>
        <taxon>Actinomycetota</taxon>
        <taxon>Actinomycetes</taxon>
        <taxon>Kitasatosporales</taxon>
        <taxon>Streptomycetaceae</taxon>
        <taxon>Streptomyces</taxon>
    </lineage>
</organism>
<sequence length="50" mass="5776">MSTAAQRWQRLLVREQAKLATALRKNDQTAAARAQKAIADLTRRLSRRQR</sequence>
<protein>
    <submittedName>
        <fullName evidence="1">Uncharacterized protein</fullName>
    </submittedName>
</protein>
<proteinExistence type="predicted"/>